<accession>A0A1G7I5V8</accession>
<dbReference type="Gene3D" id="3.40.50.2300">
    <property type="match status" value="1"/>
</dbReference>
<organism evidence="1 2">
    <name type="scientific">Thermoanaerobacter thermohydrosulfuricus</name>
    <name type="common">Clostridium thermohydrosulfuricum</name>
    <dbReference type="NCBI Taxonomy" id="1516"/>
    <lineage>
        <taxon>Bacteria</taxon>
        <taxon>Bacillati</taxon>
        <taxon>Bacillota</taxon>
        <taxon>Clostridia</taxon>
        <taxon>Thermoanaerobacterales</taxon>
        <taxon>Thermoanaerobacteraceae</taxon>
        <taxon>Thermoanaerobacter</taxon>
    </lineage>
</organism>
<dbReference type="SUPFAM" id="SSF53822">
    <property type="entry name" value="Periplasmic binding protein-like I"/>
    <property type="match status" value="1"/>
</dbReference>
<reference evidence="1 2" key="1">
    <citation type="submission" date="2016-10" db="EMBL/GenBank/DDBJ databases">
        <authorList>
            <person name="de Groot N.N."/>
        </authorList>
    </citation>
    <scope>NUCLEOTIDE SEQUENCE [LARGE SCALE GENOMIC DNA]</scope>
    <source>
        <strain evidence="1 2">DSM 569</strain>
    </source>
</reference>
<dbReference type="AlphaFoldDB" id="A0A1G7I5V8"/>
<name>A0A1G7I5V8_THETY</name>
<protein>
    <submittedName>
        <fullName evidence="1">Ribose transport system substrate-binding protein</fullName>
    </submittedName>
</protein>
<sequence length="44" mass="4635">MLAASNPDSLAPHVDKAVVAGIPVIEIDSEVNSDKISRFIATDK</sequence>
<evidence type="ECO:0000313" key="2">
    <source>
        <dbReference type="Proteomes" id="UP000183404"/>
    </source>
</evidence>
<evidence type="ECO:0000313" key="1">
    <source>
        <dbReference type="EMBL" id="SDF07824.1"/>
    </source>
</evidence>
<dbReference type="Proteomes" id="UP000183404">
    <property type="component" value="Unassembled WGS sequence"/>
</dbReference>
<dbReference type="RefSeq" id="WP_019907210.1">
    <property type="nucleotide sequence ID" value="NZ_FNBS01000003.1"/>
</dbReference>
<gene>
    <name evidence="1" type="ORF">SAMN04244560_00208</name>
</gene>
<proteinExistence type="predicted"/>
<dbReference type="InterPro" id="IPR028082">
    <property type="entry name" value="Peripla_BP_I"/>
</dbReference>
<dbReference type="EMBL" id="FNBS01000003">
    <property type="protein sequence ID" value="SDF07824.1"/>
    <property type="molecule type" value="Genomic_DNA"/>
</dbReference>